<name>A0A8S5NDG4_9VIRU</name>
<dbReference type="EMBL" id="BK015135">
    <property type="protein sequence ID" value="DAD92431.1"/>
    <property type="molecule type" value="Genomic_DNA"/>
</dbReference>
<proteinExistence type="predicted"/>
<reference evidence="1" key="1">
    <citation type="journal article" date="2021" name="Proc. Natl. Acad. Sci. U.S.A.">
        <title>A Catalog of Tens of Thousands of Viruses from Human Metagenomes Reveals Hidden Associations with Chronic Diseases.</title>
        <authorList>
            <person name="Tisza M.J."/>
            <person name="Buck C.B."/>
        </authorList>
    </citation>
    <scope>NUCLEOTIDE SEQUENCE</scope>
    <source>
        <strain evidence="1">CtSf81</strain>
    </source>
</reference>
<accession>A0A8S5NDG4</accession>
<evidence type="ECO:0000313" key="1">
    <source>
        <dbReference type="EMBL" id="DAD92431.1"/>
    </source>
</evidence>
<protein>
    <submittedName>
        <fullName evidence="1">Uncharacterized protein</fullName>
    </submittedName>
</protein>
<sequence>MSFMNLKALSNSIDFNVNSIYDVLVYFVDIASDCLFETRFVDCIDAYGLRDVLDDGVFYVSGAICLGYRINR</sequence>
<organism evidence="1">
    <name type="scientific">virus sp. ctSf81</name>
    <dbReference type="NCBI Taxonomy" id="2826803"/>
    <lineage>
        <taxon>Viruses</taxon>
    </lineage>
</organism>